<feature type="transmembrane region" description="Helical" evidence="6">
    <location>
        <begin position="340"/>
        <end position="360"/>
    </location>
</feature>
<keyword evidence="3 6" id="KW-0812">Transmembrane</keyword>
<dbReference type="PANTHER" id="PTHR23513:SF11">
    <property type="entry name" value="STAPHYLOFERRIN A TRANSPORTER"/>
    <property type="match status" value="1"/>
</dbReference>
<dbReference type="EMBL" id="JAALLH010000001">
    <property type="protein sequence ID" value="NIY62944.1"/>
    <property type="molecule type" value="Genomic_DNA"/>
</dbReference>
<evidence type="ECO:0000256" key="5">
    <source>
        <dbReference type="ARBA" id="ARBA00023136"/>
    </source>
</evidence>
<feature type="transmembrane region" description="Helical" evidence="6">
    <location>
        <begin position="76"/>
        <end position="95"/>
    </location>
</feature>
<dbReference type="Pfam" id="PF07690">
    <property type="entry name" value="MFS_1"/>
    <property type="match status" value="1"/>
</dbReference>
<feature type="transmembrane region" description="Helical" evidence="6">
    <location>
        <begin position="142"/>
        <end position="161"/>
    </location>
</feature>
<evidence type="ECO:0000256" key="1">
    <source>
        <dbReference type="ARBA" id="ARBA00004651"/>
    </source>
</evidence>
<feature type="transmembrane region" description="Helical" evidence="6">
    <location>
        <begin position="366"/>
        <end position="389"/>
    </location>
</feature>
<comment type="subcellular location">
    <subcellularLocation>
        <location evidence="1">Cell membrane</location>
        <topology evidence="1">Multi-pass membrane protein</topology>
    </subcellularLocation>
</comment>
<feature type="transmembrane region" description="Helical" evidence="6">
    <location>
        <begin position="284"/>
        <end position="301"/>
    </location>
</feature>
<keyword evidence="5 6" id="KW-0472">Membrane</keyword>
<gene>
    <name evidence="7" type="ORF">SMALB_0866</name>
</gene>
<dbReference type="Proteomes" id="UP000536624">
    <property type="component" value="Unassembled WGS sequence"/>
</dbReference>
<evidence type="ECO:0000256" key="4">
    <source>
        <dbReference type="ARBA" id="ARBA00022989"/>
    </source>
</evidence>
<comment type="caution">
    <text evidence="7">The sequence shown here is derived from an EMBL/GenBank/DDBJ whole genome shotgun (WGS) entry which is preliminary data.</text>
</comment>
<sequence length="405" mass="39343">MPHMLGRYAMRCYLGGAAAARAGDEMSGPALLLAGPALTGSATSGSSLLAGVMVAAALGGPLFGVLLDRSARPGRLLAAALALYAAALTAILLALERLPFTLTVLLAVGAGLLGPALSGGWTSQLPRVAPPGTLPRANALDAMTFSLAALVGPALAGAVAGTVGAPAAVAVSIALIGLALPAAWALPAPERPVSTPPPTSSVRADLTAGLRVVARNRRLARATATSVISCVGQGALLTCCPPLGAAVLGGADRGALLLSATAASALVANAALARHPRPPRPDTVLLGGALLLALAPLLAAIGHPAPVIAAALLTGAAEGPLLTALFAVRHREAPERLRGQVFTTGASLKITGFALGAALAGPLAAWSLPGALVAAAGCAGLAALVFVCLSNGAEATAPLPPPGAV</sequence>
<feature type="transmembrane region" description="Helical" evidence="6">
    <location>
        <begin position="48"/>
        <end position="67"/>
    </location>
</feature>
<evidence type="ECO:0000313" key="8">
    <source>
        <dbReference type="Proteomes" id="UP000536624"/>
    </source>
</evidence>
<reference evidence="7 8" key="1">
    <citation type="submission" date="2020-02" db="EMBL/GenBank/DDBJ databases">
        <title>Streptomyces malaysiensis DSM14702 (JHCC583434, PFL_A843) Genome sequencing and assembly.</title>
        <authorList>
            <person name="Samborskyy M."/>
        </authorList>
    </citation>
    <scope>NUCLEOTIDE SEQUENCE [LARGE SCALE GENOMIC DNA]</scope>
    <source>
        <strain evidence="7 8">DSM 14702</strain>
    </source>
</reference>
<evidence type="ECO:0000256" key="6">
    <source>
        <dbReference type="SAM" id="Phobius"/>
    </source>
</evidence>
<feature type="transmembrane region" description="Helical" evidence="6">
    <location>
        <begin position="101"/>
        <end position="121"/>
    </location>
</feature>
<keyword evidence="2" id="KW-1003">Cell membrane</keyword>
<evidence type="ECO:0008006" key="9">
    <source>
        <dbReference type="Google" id="ProtNLM"/>
    </source>
</evidence>
<feature type="transmembrane region" description="Helical" evidence="6">
    <location>
        <begin position="307"/>
        <end position="328"/>
    </location>
</feature>
<dbReference type="Gene3D" id="1.20.1250.20">
    <property type="entry name" value="MFS general substrate transporter like domains"/>
    <property type="match status" value="1"/>
</dbReference>
<evidence type="ECO:0000256" key="2">
    <source>
        <dbReference type="ARBA" id="ARBA00022475"/>
    </source>
</evidence>
<feature type="transmembrane region" description="Helical" evidence="6">
    <location>
        <begin position="254"/>
        <end position="272"/>
    </location>
</feature>
<evidence type="ECO:0000256" key="3">
    <source>
        <dbReference type="ARBA" id="ARBA00022692"/>
    </source>
</evidence>
<dbReference type="GO" id="GO:0005886">
    <property type="term" value="C:plasma membrane"/>
    <property type="evidence" value="ECO:0007669"/>
    <property type="project" value="UniProtKB-SubCell"/>
</dbReference>
<keyword evidence="4 6" id="KW-1133">Transmembrane helix</keyword>
<dbReference type="GO" id="GO:0022857">
    <property type="term" value="F:transmembrane transporter activity"/>
    <property type="evidence" value="ECO:0007669"/>
    <property type="project" value="InterPro"/>
</dbReference>
<dbReference type="SUPFAM" id="SSF103473">
    <property type="entry name" value="MFS general substrate transporter"/>
    <property type="match status" value="1"/>
</dbReference>
<proteinExistence type="predicted"/>
<dbReference type="PANTHER" id="PTHR23513">
    <property type="entry name" value="INTEGRAL MEMBRANE EFFLUX PROTEIN-RELATED"/>
    <property type="match status" value="1"/>
</dbReference>
<accession>A0A7X5WY81</accession>
<feature type="transmembrane region" description="Helical" evidence="6">
    <location>
        <begin position="167"/>
        <end position="186"/>
    </location>
</feature>
<protein>
    <recommendedName>
        <fullName evidence="9">MFS transporter</fullName>
    </recommendedName>
</protein>
<evidence type="ECO:0000313" key="7">
    <source>
        <dbReference type="EMBL" id="NIY62944.1"/>
    </source>
</evidence>
<dbReference type="InterPro" id="IPR011701">
    <property type="entry name" value="MFS"/>
</dbReference>
<dbReference type="InterPro" id="IPR036259">
    <property type="entry name" value="MFS_trans_sf"/>
</dbReference>
<dbReference type="AlphaFoldDB" id="A0A7X5WY81"/>
<name>A0A7X5WY81_STRMQ</name>
<organism evidence="7 8">
    <name type="scientific">Streptomyces malaysiensis</name>
    <dbReference type="NCBI Taxonomy" id="92644"/>
    <lineage>
        <taxon>Bacteria</taxon>
        <taxon>Bacillati</taxon>
        <taxon>Actinomycetota</taxon>
        <taxon>Actinomycetes</taxon>
        <taxon>Kitasatosporales</taxon>
        <taxon>Streptomycetaceae</taxon>
        <taxon>Streptomyces</taxon>
        <taxon>Streptomyces violaceusniger group</taxon>
    </lineage>
</organism>